<dbReference type="Gene3D" id="1.10.150.20">
    <property type="entry name" value="5' to 3' exonuclease, C-terminal subdomain"/>
    <property type="match status" value="1"/>
</dbReference>
<sequence>MRDARFAPENAHRNHQHHSLSLSPLFARQIELEKEMADRGRDRYYTTVARNTERNAEANTSYGKMLLKRGIEPMARAISEFMESAKQGGAGRRHKAVGMLEGMDVQVVAFIALRKVLDTFSQSMPYQRVSILVGREVEMEKKLTELKEQDPDRYRMTQRYIAGSKARKYRRTVLNYAFGKSTTVEYEPWAEADCLHLGQKLIELAMESCGIFHLVQVPSQKVKGKTMFQSTHYSLEPTPSCREWVERHKDHASMMYPDYLPTLIEPKPWEGAGGGGYYSDALPRLSLVKTGNLGYLEALDKRIQAGEMDTVINAVNALQNTGWSINPTVFEVASYLWDETDGGVAGLPPRDGYRLPPCPTCGADLTDTAAARVRHTCLDALPLEDFNEWKKEAFRIRELNISLFGQRIGVAKTLTMAARFKDEPRFFFPYQLDFRGRIYAVPSYLTPQGTDLAKGLLRFAEGKPLGTMQAVRWLAIHGSNCFGNDKVSLDDRHSWVLQHQQEILECAEDPFSHAWWHEADEPFCFLAFCLEWAGYVREGLDFVSHIPVAMDGTCNGLQIFSLILRDKVGGSAVNLLPAAKPQDIYQIVADKVIGKLKTDAADPDKDAIVTTKEGKAFYNPAKSAAILLDMGINRKTTKRQVMVLPYGGTKESCREYSEEWVKDKIRNGYPQLPEDVSIRGLSYYLSTHVWDAIGETVIAARDAMKYLQDMAGVMNKLDLPIKWTTPAGFPVVQKYMDKKERRIKTKIGDSIVKLNISEESTTDLDKPKQKSAISPNYVHSLDAAALMKTVNGCLAQNIGNFAMIHDSYGTHAADSVALAATLRRTFVEMFGGEGVNPLEQWKNEVLASVPEPMLAELPDLPILPATGDLDVGEVAHSPFFFA</sequence>
<dbReference type="GO" id="GO:0000428">
    <property type="term" value="C:DNA-directed RNA polymerase complex"/>
    <property type="evidence" value="ECO:0007669"/>
    <property type="project" value="UniProtKB-KW"/>
</dbReference>
<dbReference type="RefSeq" id="WP_005030326.1">
    <property type="nucleotide sequence ID" value="NZ_KE150238.1"/>
</dbReference>
<evidence type="ECO:0000256" key="1">
    <source>
        <dbReference type="ARBA" id="ARBA00009493"/>
    </source>
</evidence>
<dbReference type="PANTHER" id="PTHR10102">
    <property type="entry name" value="DNA-DIRECTED RNA POLYMERASE, MITOCHONDRIAL"/>
    <property type="match status" value="1"/>
</dbReference>
<dbReference type="Pfam" id="PF14700">
    <property type="entry name" value="RPOL_N"/>
    <property type="match status" value="1"/>
</dbReference>
<comment type="catalytic activity">
    <reaction evidence="7">
        <text>RNA(n) + a ribonucleoside 5'-triphosphate = RNA(n+1) + diphosphate</text>
        <dbReference type="Rhea" id="RHEA:21248"/>
        <dbReference type="Rhea" id="RHEA-COMP:14527"/>
        <dbReference type="Rhea" id="RHEA-COMP:17342"/>
        <dbReference type="ChEBI" id="CHEBI:33019"/>
        <dbReference type="ChEBI" id="CHEBI:61557"/>
        <dbReference type="ChEBI" id="CHEBI:140395"/>
        <dbReference type="EC" id="2.7.7.6"/>
    </reaction>
</comment>
<dbReference type="Proteomes" id="UP000006034">
    <property type="component" value="Unassembled WGS sequence"/>
</dbReference>
<dbReference type="Pfam" id="PF00940">
    <property type="entry name" value="RNA_pol"/>
    <property type="match status" value="1"/>
</dbReference>
<dbReference type="InterPro" id="IPR029262">
    <property type="entry name" value="RPOL_N"/>
</dbReference>
<dbReference type="InterPro" id="IPR002092">
    <property type="entry name" value="DNA-dir_Rpol_phage-type"/>
</dbReference>
<comment type="similarity">
    <text evidence="1">Belongs to the phage and mitochondrial RNA polymerase family.</text>
</comment>
<dbReference type="GeneID" id="78085002"/>
<dbReference type="PROSITE" id="PS00900">
    <property type="entry name" value="RNA_POL_PHAGE_1"/>
    <property type="match status" value="1"/>
</dbReference>
<evidence type="ECO:0000256" key="5">
    <source>
        <dbReference type="ARBA" id="ARBA00022695"/>
    </source>
</evidence>
<evidence type="ECO:0000256" key="7">
    <source>
        <dbReference type="ARBA" id="ARBA00048552"/>
    </source>
</evidence>
<protein>
    <recommendedName>
        <fullName evidence="2">DNA-directed RNA polymerase</fullName>
        <ecNumber evidence="2">2.7.7.6</ecNumber>
    </recommendedName>
</protein>
<evidence type="ECO:0000256" key="2">
    <source>
        <dbReference type="ARBA" id="ARBA00012418"/>
    </source>
</evidence>
<feature type="domain" description="DNA-directed RNA polymerase N-terminal" evidence="9">
    <location>
        <begin position="27"/>
        <end position="320"/>
    </location>
</feature>
<dbReference type="STRING" id="563192.HMPREF0179_03464"/>
<keyword evidence="3" id="KW-0240">DNA-directed RNA polymerase</keyword>
<keyword evidence="4" id="KW-0808">Transferase</keyword>
<comment type="caution">
    <text evidence="10">The sequence shown here is derived from an EMBL/GenBank/DDBJ whole genome shotgun (WGS) entry which is preliminary data.</text>
</comment>
<feature type="region of interest" description="Disordered" evidence="8">
    <location>
        <begin position="1"/>
        <end position="20"/>
    </location>
</feature>
<keyword evidence="6" id="KW-0804">Transcription</keyword>
<reference evidence="10 11" key="2">
    <citation type="submission" date="2013-04" db="EMBL/GenBank/DDBJ databases">
        <title>The Genome Sequence of Bilophila wadsworthia 3_1_6.</title>
        <authorList>
            <consortium name="The Broad Institute Genomics Platform"/>
            <person name="Earl A."/>
            <person name="Ward D."/>
            <person name="Feldgarden M."/>
            <person name="Gevers D."/>
            <person name="Sibley C."/>
            <person name="Strauss J."/>
            <person name="Allen-Vercoe E."/>
            <person name="Walker B."/>
            <person name="Young S."/>
            <person name="Zeng Q."/>
            <person name="Gargeya S."/>
            <person name="Fitzgerald M."/>
            <person name="Haas B."/>
            <person name="Abouelleil A."/>
            <person name="Allen A.W."/>
            <person name="Alvarado L."/>
            <person name="Arachchi H.M."/>
            <person name="Berlin A.M."/>
            <person name="Chapman S.B."/>
            <person name="Gainer-Dewar J."/>
            <person name="Goldberg J."/>
            <person name="Griggs A."/>
            <person name="Gujja S."/>
            <person name="Hansen M."/>
            <person name="Howarth C."/>
            <person name="Imamovic A."/>
            <person name="Ireland A."/>
            <person name="Larimer J."/>
            <person name="McCowan C."/>
            <person name="Murphy C."/>
            <person name="Pearson M."/>
            <person name="Poon T.W."/>
            <person name="Priest M."/>
            <person name="Roberts A."/>
            <person name="Saif S."/>
            <person name="Shea T."/>
            <person name="Sisk P."/>
            <person name="Sykes S."/>
            <person name="Wortman J."/>
            <person name="Nusbaum C."/>
            <person name="Birren B."/>
        </authorList>
    </citation>
    <scope>NUCLEOTIDE SEQUENCE [LARGE SCALE GENOMIC DNA]</scope>
    <source>
        <strain evidence="10 11">3_1_6</strain>
    </source>
</reference>
<dbReference type="eggNOG" id="COG5108">
    <property type="taxonomic scope" value="Bacteria"/>
</dbReference>
<dbReference type="Gene3D" id="1.10.287.260">
    <property type="match status" value="1"/>
</dbReference>
<dbReference type="Gene3D" id="1.10.287.280">
    <property type="match status" value="1"/>
</dbReference>
<dbReference type="InterPro" id="IPR024075">
    <property type="entry name" value="DNA-dir_RNA_pol_helix_hairp_sf"/>
</dbReference>
<dbReference type="InterPro" id="IPR046950">
    <property type="entry name" value="DNA-dir_Rpol_C_phage-type"/>
</dbReference>
<reference evidence="10 11" key="1">
    <citation type="submission" date="2010-10" db="EMBL/GenBank/DDBJ databases">
        <authorList>
            <consortium name="The Broad Institute Genome Sequencing Platform"/>
            <person name="Ward D."/>
            <person name="Earl A."/>
            <person name="Feldgarden M."/>
            <person name="Young S.K."/>
            <person name="Gargeya S."/>
            <person name="Zeng Q."/>
            <person name="Alvarado L."/>
            <person name="Berlin A."/>
            <person name="Bochicchio J."/>
            <person name="Chapman S.B."/>
            <person name="Chen Z."/>
            <person name="Freedman E."/>
            <person name="Gellesch M."/>
            <person name="Goldberg J."/>
            <person name="Griggs A."/>
            <person name="Gujja S."/>
            <person name="Heilman E."/>
            <person name="Heiman D."/>
            <person name="Howarth C."/>
            <person name="Mehta T."/>
            <person name="Neiman D."/>
            <person name="Pearson M."/>
            <person name="Roberts A."/>
            <person name="Saif S."/>
            <person name="Shea T."/>
            <person name="Shenoy N."/>
            <person name="Sisk P."/>
            <person name="Stolte C."/>
            <person name="Sykes S."/>
            <person name="White J."/>
            <person name="Yandava C."/>
            <person name="Allen-Vercoe E."/>
            <person name="Sibley C."/>
            <person name="Ambrose C.E."/>
            <person name="Strauss J."/>
            <person name="Daigneault M."/>
            <person name="Haas B."/>
            <person name="Nusbaum C."/>
            <person name="Birren B."/>
        </authorList>
    </citation>
    <scope>NUCLEOTIDE SEQUENCE [LARGE SCALE GENOMIC DNA]</scope>
    <source>
        <strain evidence="10 11">3_1_6</strain>
    </source>
</reference>
<dbReference type="HOGENOM" id="CLU_003364_4_0_7"/>
<name>E5YB91_BILW3</name>
<dbReference type="PANTHER" id="PTHR10102:SF0">
    <property type="entry name" value="DNA-DIRECTED RNA POLYMERASE, MITOCHONDRIAL"/>
    <property type="match status" value="1"/>
</dbReference>
<evidence type="ECO:0000259" key="9">
    <source>
        <dbReference type="SMART" id="SM01311"/>
    </source>
</evidence>
<dbReference type="EMBL" id="ADCP02000001">
    <property type="protein sequence ID" value="EFV42787.1"/>
    <property type="molecule type" value="Genomic_DNA"/>
</dbReference>
<keyword evidence="5" id="KW-0548">Nucleotidyltransferase</keyword>
<dbReference type="GO" id="GO:0003899">
    <property type="term" value="F:DNA-directed RNA polymerase activity"/>
    <property type="evidence" value="ECO:0007669"/>
    <property type="project" value="UniProtKB-EC"/>
</dbReference>
<evidence type="ECO:0000313" key="11">
    <source>
        <dbReference type="Proteomes" id="UP000006034"/>
    </source>
</evidence>
<dbReference type="InterPro" id="IPR037159">
    <property type="entry name" value="RNA_POL_N_sf"/>
</dbReference>
<dbReference type="GO" id="GO:0003677">
    <property type="term" value="F:DNA binding"/>
    <property type="evidence" value="ECO:0007669"/>
    <property type="project" value="InterPro"/>
</dbReference>
<dbReference type="SMART" id="SM01311">
    <property type="entry name" value="RPOL_N"/>
    <property type="match status" value="1"/>
</dbReference>
<dbReference type="OrthoDB" id="5465434at2"/>
<dbReference type="GO" id="GO:0006351">
    <property type="term" value="P:DNA-templated transcription"/>
    <property type="evidence" value="ECO:0007669"/>
    <property type="project" value="InterPro"/>
</dbReference>
<dbReference type="EC" id="2.7.7.6" evidence="2"/>
<gene>
    <name evidence="10" type="ORF">HMPREF0179_03464</name>
</gene>
<organism evidence="10 11">
    <name type="scientific">Bilophila wadsworthia (strain 3_1_6)</name>
    <dbReference type="NCBI Taxonomy" id="563192"/>
    <lineage>
        <taxon>Bacteria</taxon>
        <taxon>Pseudomonadati</taxon>
        <taxon>Thermodesulfobacteriota</taxon>
        <taxon>Desulfovibrionia</taxon>
        <taxon>Desulfovibrionales</taxon>
        <taxon>Desulfovibrionaceae</taxon>
        <taxon>Bilophila</taxon>
    </lineage>
</organism>
<proteinExistence type="inferred from homology"/>
<evidence type="ECO:0000256" key="8">
    <source>
        <dbReference type="SAM" id="MobiDB-lite"/>
    </source>
</evidence>
<evidence type="ECO:0000256" key="6">
    <source>
        <dbReference type="ARBA" id="ARBA00023163"/>
    </source>
</evidence>
<evidence type="ECO:0000256" key="4">
    <source>
        <dbReference type="ARBA" id="ARBA00022679"/>
    </source>
</evidence>
<dbReference type="Gene3D" id="1.10.1320.10">
    <property type="entry name" value="DNA-directed RNA polymerase, N-terminal domain"/>
    <property type="match status" value="1"/>
</dbReference>
<evidence type="ECO:0000313" key="10">
    <source>
        <dbReference type="EMBL" id="EFV42787.1"/>
    </source>
</evidence>
<accession>E5YB91</accession>
<feature type="compositionally biased region" description="Basic and acidic residues" evidence="8">
    <location>
        <begin position="1"/>
        <end position="12"/>
    </location>
</feature>
<keyword evidence="11" id="KW-1185">Reference proteome</keyword>
<dbReference type="InterPro" id="IPR043502">
    <property type="entry name" value="DNA/RNA_pol_sf"/>
</dbReference>
<evidence type="ECO:0000256" key="3">
    <source>
        <dbReference type="ARBA" id="ARBA00022478"/>
    </source>
</evidence>
<dbReference type="SUPFAM" id="SSF56672">
    <property type="entry name" value="DNA/RNA polymerases"/>
    <property type="match status" value="1"/>
</dbReference>
<dbReference type="AlphaFoldDB" id="E5YB91"/>